<evidence type="ECO:0000313" key="3">
    <source>
        <dbReference type="EMBL" id="EHQ34808.1"/>
    </source>
</evidence>
<dbReference type="Pfam" id="PF16927">
    <property type="entry name" value="HisKA_7TM"/>
    <property type="match status" value="1"/>
</dbReference>
<dbReference type="RefSeq" id="WP_004076509.1">
    <property type="nucleotide sequence ID" value="NZ_CM001436.1"/>
</dbReference>
<evidence type="ECO:0000259" key="2">
    <source>
        <dbReference type="PROSITE" id="PS50112"/>
    </source>
</evidence>
<dbReference type="InterPro" id="IPR031621">
    <property type="entry name" value="HisKA_7TM"/>
</dbReference>
<evidence type="ECO:0000313" key="4">
    <source>
        <dbReference type="Proteomes" id="UP000005741"/>
    </source>
</evidence>
<accession>H1YW86</accession>
<dbReference type="OrthoDB" id="8127at2157"/>
<evidence type="ECO:0000256" key="1">
    <source>
        <dbReference type="SAM" id="Phobius"/>
    </source>
</evidence>
<dbReference type="PROSITE" id="PS50112">
    <property type="entry name" value="PAS"/>
    <property type="match status" value="1"/>
</dbReference>
<dbReference type="CDD" id="cd00130">
    <property type="entry name" value="PAS"/>
    <property type="match status" value="1"/>
</dbReference>
<gene>
    <name evidence="3" type="ORF">Metlim_0685</name>
</gene>
<dbReference type="Pfam" id="PF13426">
    <property type="entry name" value="PAS_9"/>
    <property type="match status" value="1"/>
</dbReference>
<proteinExistence type="predicted"/>
<keyword evidence="1" id="KW-1133">Transmembrane helix</keyword>
<feature type="domain" description="PAS" evidence="2">
    <location>
        <begin position="230"/>
        <end position="274"/>
    </location>
</feature>
<feature type="transmembrane region" description="Helical" evidence="1">
    <location>
        <begin position="63"/>
        <end position="86"/>
    </location>
</feature>
<dbReference type="InParanoid" id="H1YW86"/>
<keyword evidence="4" id="KW-1185">Reference proteome</keyword>
<dbReference type="InterPro" id="IPR035965">
    <property type="entry name" value="PAS-like_dom_sf"/>
</dbReference>
<dbReference type="SUPFAM" id="SSF55785">
    <property type="entry name" value="PYP-like sensor domain (PAS domain)"/>
    <property type="match status" value="1"/>
</dbReference>
<dbReference type="AlphaFoldDB" id="H1YW86"/>
<keyword evidence="1" id="KW-0472">Membrane</keyword>
<dbReference type="STRING" id="937775.Metlim_0685"/>
<feature type="transmembrane region" description="Helical" evidence="1">
    <location>
        <begin position="6"/>
        <end position="22"/>
    </location>
</feature>
<feature type="transmembrane region" description="Helical" evidence="1">
    <location>
        <begin position="142"/>
        <end position="166"/>
    </location>
</feature>
<dbReference type="InterPro" id="IPR000014">
    <property type="entry name" value="PAS"/>
</dbReference>
<dbReference type="HOGENOM" id="CLU_643426_0_0_2"/>
<feature type="transmembrane region" description="Helical" evidence="1">
    <location>
        <begin position="29"/>
        <end position="51"/>
    </location>
</feature>
<keyword evidence="1" id="KW-0812">Transmembrane</keyword>
<dbReference type="EMBL" id="CM001436">
    <property type="protein sequence ID" value="EHQ34808.1"/>
    <property type="molecule type" value="Genomic_DNA"/>
</dbReference>
<dbReference type="NCBIfam" id="TIGR00229">
    <property type="entry name" value="sensory_box"/>
    <property type="match status" value="1"/>
</dbReference>
<name>H1YW86_9EURY</name>
<protein>
    <submittedName>
        <fullName evidence="3">PAS sensor protein</fullName>
    </submittedName>
</protein>
<dbReference type="SMART" id="SM00091">
    <property type="entry name" value="PAS"/>
    <property type="match status" value="1"/>
</dbReference>
<dbReference type="Proteomes" id="UP000005741">
    <property type="component" value="Chromosome"/>
</dbReference>
<dbReference type="Gene3D" id="3.30.450.20">
    <property type="entry name" value="PAS domain"/>
    <property type="match status" value="1"/>
</dbReference>
<reference evidence="3 4" key="1">
    <citation type="submission" date="2011-10" db="EMBL/GenBank/DDBJ databases">
        <title>The Improved High-Quality Draft genome of Methanoplanus limicola DSM 2279.</title>
        <authorList>
            <consortium name="US DOE Joint Genome Institute (JGI-PGF)"/>
            <person name="Lucas S."/>
            <person name="Copeland A."/>
            <person name="Lapidus A."/>
            <person name="Glavina del Rio T."/>
            <person name="Dalin E."/>
            <person name="Tice H."/>
            <person name="Bruce D."/>
            <person name="Goodwin L."/>
            <person name="Pitluck S."/>
            <person name="Peters L."/>
            <person name="Mikhailova N."/>
            <person name="Lu M."/>
            <person name="Kyrpides N."/>
            <person name="Mavromatis K."/>
            <person name="Ivanova N."/>
            <person name="Markowitz V."/>
            <person name="Cheng J.-F."/>
            <person name="Hugenholtz P."/>
            <person name="Woyke T."/>
            <person name="Wu D."/>
            <person name="Wirth R."/>
            <person name="Brambilla E.-M."/>
            <person name="Klenk H.-P."/>
            <person name="Eisen J.A."/>
        </authorList>
    </citation>
    <scope>NUCLEOTIDE SEQUENCE [LARGE SCALE GENOMIC DNA]</scope>
    <source>
        <strain evidence="3 4">DSM 2279</strain>
    </source>
</reference>
<feature type="transmembrane region" description="Helical" evidence="1">
    <location>
        <begin position="208"/>
        <end position="226"/>
    </location>
</feature>
<feature type="transmembrane region" description="Helical" evidence="1">
    <location>
        <begin position="98"/>
        <end position="122"/>
    </location>
</feature>
<sequence>MNSILYLFLIFTSLISILIAYLSASKKHVLGAVPFSVMMVFVSFWSLFYAIEFNFSSYALMMLFNVFPFFAGAFVPCLWLCFVLDYTGRKSCLCLRNLAFLLIIPVLTVAVILTNGYHGLFVNAVYLGVSGFGFISLFFGPWYYVYIFYSYLILSLGFLFLLWTYIPSPRHQRVQISCVMSGGLIPFIWNIIFVTGSAPDDLFDLTPFFFLLAGILIYIGVFRVPLAEVIPEAYKKVFRSMIEGVIVADRNGIIIDINPPAEAVLGIKSKNVVGLRVSDIFAEFSEDMTHDFNRGDVREFIDWVCTAGKKYILVRSAPLEPEEFNSGFILLLRDKTLEFESHKREKDSLVQIEKNLEQLAILNDHIRNPLSVIVGISSLAESPANEEILRQADEIDRIIDELDNHYLKSDKVRRVLKNHYDLDLDD</sequence>
<feature type="transmembrane region" description="Helical" evidence="1">
    <location>
        <begin position="178"/>
        <end position="196"/>
    </location>
</feature>
<organism evidence="3 4">
    <name type="scientific">Methanoplanus limicola DSM 2279</name>
    <dbReference type="NCBI Taxonomy" id="937775"/>
    <lineage>
        <taxon>Archaea</taxon>
        <taxon>Methanobacteriati</taxon>
        <taxon>Methanobacteriota</taxon>
        <taxon>Stenosarchaea group</taxon>
        <taxon>Methanomicrobia</taxon>
        <taxon>Methanomicrobiales</taxon>
        <taxon>Methanomicrobiaceae</taxon>
        <taxon>Methanoplanus</taxon>
    </lineage>
</organism>